<evidence type="ECO:0000313" key="1">
    <source>
        <dbReference type="EMBL" id="GAG89296.1"/>
    </source>
</evidence>
<dbReference type="EMBL" id="BART01013206">
    <property type="protein sequence ID" value="GAG89296.1"/>
    <property type="molecule type" value="Genomic_DNA"/>
</dbReference>
<dbReference type="AlphaFoldDB" id="X1CYH5"/>
<name>X1CYH5_9ZZZZ</name>
<organism evidence="1">
    <name type="scientific">marine sediment metagenome</name>
    <dbReference type="NCBI Taxonomy" id="412755"/>
    <lineage>
        <taxon>unclassified sequences</taxon>
        <taxon>metagenomes</taxon>
        <taxon>ecological metagenomes</taxon>
    </lineage>
</organism>
<accession>X1CYH5</accession>
<comment type="caution">
    <text evidence="1">The sequence shown here is derived from an EMBL/GenBank/DDBJ whole genome shotgun (WGS) entry which is preliminary data.</text>
</comment>
<reference evidence="1" key="1">
    <citation type="journal article" date="2014" name="Front. Microbiol.">
        <title>High frequency of phylogenetically diverse reductive dehalogenase-homologous genes in deep subseafloor sedimentary metagenomes.</title>
        <authorList>
            <person name="Kawai M."/>
            <person name="Futagami T."/>
            <person name="Toyoda A."/>
            <person name="Takaki Y."/>
            <person name="Nishi S."/>
            <person name="Hori S."/>
            <person name="Arai W."/>
            <person name="Tsubouchi T."/>
            <person name="Morono Y."/>
            <person name="Uchiyama I."/>
            <person name="Ito T."/>
            <person name="Fujiyama A."/>
            <person name="Inagaki F."/>
            <person name="Takami H."/>
        </authorList>
    </citation>
    <scope>NUCLEOTIDE SEQUENCE</scope>
    <source>
        <strain evidence="1">Expedition CK06-06</strain>
    </source>
</reference>
<proteinExistence type="predicted"/>
<protein>
    <submittedName>
        <fullName evidence="1">Uncharacterized protein</fullName>
    </submittedName>
</protein>
<sequence>MEKIITAKEAKELISSIITKNEEDSFYIKRKKKNGDWMRIESDEIFKQWKENGYIKQSREDEIKEEIKSLYSEFYNISWENADKILPLYRELVEILDNKIKDMQQ</sequence>
<gene>
    <name evidence="1" type="ORF">S01H4_27144</name>
</gene>